<accession>A0A8J6DYP7</accession>
<evidence type="ECO:0000313" key="5">
    <source>
        <dbReference type="Proteomes" id="UP000717585"/>
    </source>
</evidence>
<dbReference type="SUPFAM" id="SSF50978">
    <property type="entry name" value="WD40 repeat-like"/>
    <property type="match status" value="1"/>
</dbReference>
<dbReference type="Pfam" id="PF00400">
    <property type="entry name" value="WD40"/>
    <property type="match status" value="2"/>
</dbReference>
<keyword evidence="2" id="KW-0677">Repeat</keyword>
<keyword evidence="1 3" id="KW-0853">WD repeat</keyword>
<dbReference type="InterPro" id="IPR042234">
    <property type="entry name" value="WDFY1/WDFY2"/>
</dbReference>
<gene>
    <name evidence="4" type="ORF">J8273_6042</name>
</gene>
<sequence length="355" mass="39235">MKLTTGLAIELIEHTETVCDALYISEYECYVTASEDATVAIFFRQQDGRYTRHAAINTASKATALSFDNKRSNLLIGLDNGLMLIVTIDLETKSAKLAHQLDIHKDRINYITYNAEKDLIISVGKDKMVRLYNPAKKTIVGGRFKKSVLLDCAYDPRYDRVFCASYDKVVRIGRYAERTAQVVELEAMKGHKGSVRAVDYNAESQILFTGSFDRTAAMWDVSQVGAAVFIRSFAGHLGKVKGVAYTDLETDLLFTTGDDGFARAFVASTGECAKTWKVASAPVVGCRYYPETHILLTFGQDKVVRGWRVTTTLDVEPSMGEPVRTVDDLDYTGSAPVTAIPLGSHDLMDSDEEGL</sequence>
<dbReference type="InterPro" id="IPR036322">
    <property type="entry name" value="WD40_repeat_dom_sf"/>
</dbReference>
<feature type="repeat" description="WD" evidence="3">
    <location>
        <begin position="188"/>
        <end position="222"/>
    </location>
</feature>
<dbReference type="InterPro" id="IPR015943">
    <property type="entry name" value="WD40/YVTN_repeat-like_dom_sf"/>
</dbReference>
<dbReference type="AlphaFoldDB" id="A0A8J6DYP7"/>
<comment type="caution">
    <text evidence="4">The sequence shown here is derived from an EMBL/GenBank/DDBJ whole genome shotgun (WGS) entry which is preliminary data.</text>
</comment>
<dbReference type="InterPro" id="IPR019775">
    <property type="entry name" value="WD40_repeat_CS"/>
</dbReference>
<evidence type="ECO:0000256" key="3">
    <source>
        <dbReference type="PROSITE-ProRule" id="PRU00221"/>
    </source>
</evidence>
<dbReference type="PROSITE" id="PS50294">
    <property type="entry name" value="WD_REPEATS_REGION"/>
    <property type="match status" value="1"/>
</dbReference>
<feature type="repeat" description="WD" evidence="3">
    <location>
        <begin position="101"/>
        <end position="133"/>
    </location>
</feature>
<reference evidence="4" key="1">
    <citation type="submission" date="2021-05" db="EMBL/GenBank/DDBJ databases">
        <title>A free-living protist that lacks canonical eukaryotic 1 DNA replication and segregation systems.</title>
        <authorList>
            <person name="Salas-Leiva D.E."/>
            <person name="Tromer E.C."/>
            <person name="Curtis B.A."/>
            <person name="Jerlstrom-Hultqvist J."/>
            <person name="Kolisko M."/>
            <person name="Yi Z."/>
            <person name="Salas-Leiva J.S."/>
            <person name="Gallot-Lavallee L."/>
            <person name="Kops G.J.P.L."/>
            <person name="Archibald J.M."/>
            <person name="Simpson A.G.B."/>
            <person name="Roger A.J."/>
        </authorList>
    </citation>
    <scope>NUCLEOTIDE SEQUENCE</scope>
    <source>
        <strain evidence="4">BICM</strain>
    </source>
</reference>
<dbReference type="PROSITE" id="PS50082">
    <property type="entry name" value="WD_REPEATS_2"/>
    <property type="match status" value="2"/>
</dbReference>
<dbReference type="Gene3D" id="2.130.10.10">
    <property type="entry name" value="YVTN repeat-like/Quinoprotein amine dehydrogenase"/>
    <property type="match status" value="2"/>
</dbReference>
<dbReference type="SMART" id="SM00320">
    <property type="entry name" value="WD40"/>
    <property type="match status" value="6"/>
</dbReference>
<dbReference type="InterPro" id="IPR001680">
    <property type="entry name" value="WD40_rpt"/>
</dbReference>
<dbReference type="OrthoDB" id="63070at2759"/>
<proteinExistence type="predicted"/>
<keyword evidence="5" id="KW-1185">Reference proteome</keyword>
<protein>
    <submittedName>
        <fullName evidence="4">WD domain, G-beta repeat</fullName>
    </submittedName>
</protein>
<dbReference type="GO" id="GO:0005769">
    <property type="term" value="C:early endosome"/>
    <property type="evidence" value="ECO:0007669"/>
    <property type="project" value="TreeGrafter"/>
</dbReference>
<dbReference type="PANTHER" id="PTHR46189">
    <property type="entry name" value="LD41958P"/>
    <property type="match status" value="1"/>
</dbReference>
<evidence type="ECO:0000256" key="2">
    <source>
        <dbReference type="ARBA" id="ARBA00022737"/>
    </source>
</evidence>
<organism evidence="4 5">
    <name type="scientific">Carpediemonas membranifera</name>
    <dbReference type="NCBI Taxonomy" id="201153"/>
    <lineage>
        <taxon>Eukaryota</taxon>
        <taxon>Metamonada</taxon>
        <taxon>Carpediemonas-like organisms</taxon>
        <taxon>Carpediemonas</taxon>
    </lineage>
</organism>
<dbReference type="PROSITE" id="PS00678">
    <property type="entry name" value="WD_REPEATS_1"/>
    <property type="match status" value="1"/>
</dbReference>
<dbReference type="EMBL" id="JAHDYR010000036">
    <property type="protein sequence ID" value="KAG9392574.1"/>
    <property type="molecule type" value="Genomic_DNA"/>
</dbReference>
<name>A0A8J6DYP7_9EUKA</name>
<evidence type="ECO:0000313" key="4">
    <source>
        <dbReference type="EMBL" id="KAG9392574.1"/>
    </source>
</evidence>
<evidence type="ECO:0000256" key="1">
    <source>
        <dbReference type="ARBA" id="ARBA00022574"/>
    </source>
</evidence>
<dbReference type="Proteomes" id="UP000717585">
    <property type="component" value="Unassembled WGS sequence"/>
</dbReference>
<dbReference type="PANTHER" id="PTHR46189:SF1">
    <property type="entry name" value="LD41958P"/>
    <property type="match status" value="1"/>
</dbReference>